<comment type="similarity">
    <text evidence="2">Belongs to the major facilitator superfamily. Metabolite:H+ Symporter (MHS) family (TC 2.A.1.6) family.</text>
</comment>
<accession>A0A8J3FYG8</accession>
<keyword evidence="5 9" id="KW-0812">Transmembrane</keyword>
<feature type="transmembrane region" description="Helical" evidence="9">
    <location>
        <begin position="338"/>
        <end position="360"/>
    </location>
</feature>
<dbReference type="PROSITE" id="PS00217">
    <property type="entry name" value="SUGAR_TRANSPORT_2"/>
    <property type="match status" value="1"/>
</dbReference>
<evidence type="ECO:0000256" key="1">
    <source>
        <dbReference type="ARBA" id="ARBA00004651"/>
    </source>
</evidence>
<feature type="transmembrane region" description="Helical" evidence="9">
    <location>
        <begin position="86"/>
        <end position="104"/>
    </location>
</feature>
<evidence type="ECO:0000256" key="4">
    <source>
        <dbReference type="ARBA" id="ARBA00022475"/>
    </source>
</evidence>
<proteinExistence type="inferred from homology"/>
<name>A0A8J3FYG8_9BURK</name>
<keyword evidence="7 9" id="KW-1133">Transmembrane helix</keyword>
<feature type="transmembrane region" description="Helical" evidence="9">
    <location>
        <begin position="401"/>
        <end position="422"/>
    </location>
</feature>
<dbReference type="PANTHER" id="PTHR43528:SF8">
    <property type="entry name" value="BLR0239 PROTEIN"/>
    <property type="match status" value="1"/>
</dbReference>
<evidence type="ECO:0000256" key="2">
    <source>
        <dbReference type="ARBA" id="ARBA00008240"/>
    </source>
</evidence>
<evidence type="ECO:0000256" key="8">
    <source>
        <dbReference type="ARBA" id="ARBA00023136"/>
    </source>
</evidence>
<dbReference type="PROSITE" id="PS50850">
    <property type="entry name" value="MFS"/>
    <property type="match status" value="1"/>
</dbReference>
<dbReference type="RefSeq" id="WP_189493108.1">
    <property type="nucleotide sequence ID" value="NZ_BMZG01000006.1"/>
</dbReference>
<feature type="transmembrane region" description="Helical" evidence="9">
    <location>
        <begin position="26"/>
        <end position="44"/>
    </location>
</feature>
<dbReference type="GO" id="GO:0015293">
    <property type="term" value="F:symporter activity"/>
    <property type="evidence" value="ECO:0007669"/>
    <property type="project" value="UniProtKB-KW"/>
</dbReference>
<dbReference type="Proteomes" id="UP000614287">
    <property type="component" value="Unassembled WGS sequence"/>
</dbReference>
<feature type="domain" description="Major facilitator superfamily (MFS) profile" evidence="10">
    <location>
        <begin position="14"/>
        <end position="426"/>
    </location>
</feature>
<dbReference type="SUPFAM" id="SSF103473">
    <property type="entry name" value="MFS general substrate transporter"/>
    <property type="match status" value="1"/>
</dbReference>
<dbReference type="EMBL" id="BMZG01000006">
    <property type="protein sequence ID" value="GHA73223.1"/>
    <property type="molecule type" value="Genomic_DNA"/>
</dbReference>
<reference evidence="11" key="2">
    <citation type="submission" date="2020-09" db="EMBL/GenBank/DDBJ databases">
        <authorList>
            <person name="Sun Q."/>
            <person name="Kim S."/>
        </authorList>
    </citation>
    <scope>NUCLEOTIDE SEQUENCE</scope>
    <source>
        <strain evidence="11">KCTC 32501</strain>
    </source>
</reference>
<feature type="transmembrane region" description="Helical" evidence="9">
    <location>
        <begin position="372"/>
        <end position="389"/>
    </location>
</feature>
<keyword evidence="3" id="KW-0813">Transport</keyword>
<protein>
    <submittedName>
        <fullName evidence="11">MFS transporter</fullName>
    </submittedName>
</protein>
<dbReference type="InterPro" id="IPR011701">
    <property type="entry name" value="MFS"/>
</dbReference>
<evidence type="ECO:0000256" key="6">
    <source>
        <dbReference type="ARBA" id="ARBA00022847"/>
    </source>
</evidence>
<keyword evidence="4" id="KW-1003">Cell membrane</keyword>
<dbReference type="AlphaFoldDB" id="A0A8J3FYG8"/>
<comment type="subcellular location">
    <subcellularLocation>
        <location evidence="1">Cell membrane</location>
        <topology evidence="1">Multi-pass membrane protein</topology>
    </subcellularLocation>
</comment>
<sequence length="436" mass="47337">MTTNTPNRKAPIRDIAAAVIGNALEWYDFFIFAFMATIITGVFTSGSDEHKELVKILGIYGVGFLMRPIGGIFFGLMADRVGRKRALSLVIILMSISMLLLTLAPSYATAGTAAIAILVVSRLIQGFATGGEFGTSTSLLVELAPKNQKGFYGSWQLSSQMLAVFLAASAGFAVSKAFSPEEIKAFAWRIPFALGLLIIPVAWYIRKHMQESHEFESVKNHSEGSSLSTLFKHYRLELLVSIGILAAGTTATYTIISYVVTYAKTFLKLDGDAAFLVQAASALWMVVLIPIVGRFSDKFGVLGRPKILLGAFLPYLLILIPAYQWLLLNPSIERLWALQLLLCTLIAVAFGVLSTVLTELFPTQVRASGISIGYNLGVLIFGAAAQPIVTELISRTKNPMIPAYYVVSCTIVGVIALAVLIWRNGKNPQKVLNTNA</sequence>
<dbReference type="GO" id="GO:0005886">
    <property type="term" value="C:plasma membrane"/>
    <property type="evidence" value="ECO:0007669"/>
    <property type="project" value="UniProtKB-SubCell"/>
</dbReference>
<evidence type="ECO:0000256" key="5">
    <source>
        <dbReference type="ARBA" id="ARBA00022692"/>
    </source>
</evidence>
<feature type="transmembrane region" description="Helical" evidence="9">
    <location>
        <begin position="56"/>
        <end position="74"/>
    </location>
</feature>
<feature type="transmembrane region" description="Helical" evidence="9">
    <location>
        <begin position="238"/>
        <end position="261"/>
    </location>
</feature>
<evidence type="ECO:0000313" key="12">
    <source>
        <dbReference type="Proteomes" id="UP000614287"/>
    </source>
</evidence>
<dbReference type="InterPro" id="IPR051084">
    <property type="entry name" value="H+-coupled_symporters"/>
</dbReference>
<keyword evidence="6" id="KW-0769">Symport</keyword>
<dbReference type="Pfam" id="PF07690">
    <property type="entry name" value="MFS_1"/>
    <property type="match status" value="1"/>
</dbReference>
<feature type="transmembrane region" description="Helical" evidence="9">
    <location>
        <begin position="186"/>
        <end position="205"/>
    </location>
</feature>
<comment type="caution">
    <text evidence="11">The sequence shown here is derived from an EMBL/GenBank/DDBJ whole genome shotgun (WGS) entry which is preliminary data.</text>
</comment>
<keyword evidence="8 9" id="KW-0472">Membrane</keyword>
<feature type="transmembrane region" description="Helical" evidence="9">
    <location>
        <begin position="151"/>
        <end position="174"/>
    </location>
</feature>
<dbReference type="InterPro" id="IPR036259">
    <property type="entry name" value="MFS_trans_sf"/>
</dbReference>
<organism evidence="11 12">
    <name type="scientific">Formosimonas limnophila</name>
    <dbReference type="NCBI Taxonomy" id="1384487"/>
    <lineage>
        <taxon>Bacteria</taxon>
        <taxon>Pseudomonadati</taxon>
        <taxon>Pseudomonadota</taxon>
        <taxon>Betaproteobacteria</taxon>
        <taxon>Burkholderiales</taxon>
        <taxon>Burkholderiaceae</taxon>
        <taxon>Formosimonas</taxon>
    </lineage>
</organism>
<keyword evidence="12" id="KW-1185">Reference proteome</keyword>
<dbReference type="InterPro" id="IPR005829">
    <property type="entry name" value="Sugar_transporter_CS"/>
</dbReference>
<gene>
    <name evidence="11" type="ORF">GCM10009007_12640</name>
</gene>
<evidence type="ECO:0000256" key="3">
    <source>
        <dbReference type="ARBA" id="ARBA00022448"/>
    </source>
</evidence>
<feature type="transmembrane region" description="Helical" evidence="9">
    <location>
        <begin position="273"/>
        <end position="295"/>
    </location>
</feature>
<evidence type="ECO:0000259" key="10">
    <source>
        <dbReference type="PROSITE" id="PS50850"/>
    </source>
</evidence>
<evidence type="ECO:0000256" key="7">
    <source>
        <dbReference type="ARBA" id="ARBA00022989"/>
    </source>
</evidence>
<dbReference type="InterPro" id="IPR020846">
    <property type="entry name" value="MFS_dom"/>
</dbReference>
<evidence type="ECO:0000256" key="9">
    <source>
        <dbReference type="SAM" id="Phobius"/>
    </source>
</evidence>
<feature type="transmembrane region" description="Helical" evidence="9">
    <location>
        <begin position="307"/>
        <end position="326"/>
    </location>
</feature>
<dbReference type="Gene3D" id="1.20.1250.20">
    <property type="entry name" value="MFS general substrate transporter like domains"/>
    <property type="match status" value="2"/>
</dbReference>
<dbReference type="PANTHER" id="PTHR43528">
    <property type="entry name" value="ALPHA-KETOGLUTARATE PERMEASE"/>
    <property type="match status" value="1"/>
</dbReference>
<evidence type="ECO:0000313" key="11">
    <source>
        <dbReference type="EMBL" id="GHA73223.1"/>
    </source>
</evidence>
<reference evidence="11" key="1">
    <citation type="journal article" date="2014" name="Int. J. Syst. Evol. Microbiol.">
        <title>Complete genome sequence of Corynebacterium casei LMG S-19264T (=DSM 44701T), isolated from a smear-ripened cheese.</title>
        <authorList>
            <consortium name="US DOE Joint Genome Institute (JGI-PGF)"/>
            <person name="Walter F."/>
            <person name="Albersmeier A."/>
            <person name="Kalinowski J."/>
            <person name="Ruckert C."/>
        </authorList>
    </citation>
    <scope>NUCLEOTIDE SEQUENCE</scope>
    <source>
        <strain evidence="11">KCTC 32501</strain>
    </source>
</reference>